<dbReference type="CDD" id="cd16155">
    <property type="entry name" value="sulfatase_like"/>
    <property type="match status" value="1"/>
</dbReference>
<accession>A0A6C0RII2</accession>
<evidence type="ECO:0000313" key="2">
    <source>
        <dbReference type="EMBL" id="QIA09866.1"/>
    </source>
</evidence>
<keyword evidence="2" id="KW-0378">Hydrolase</keyword>
<dbReference type="EMBL" id="CP048409">
    <property type="protein sequence ID" value="QIA09866.1"/>
    <property type="molecule type" value="Genomic_DNA"/>
</dbReference>
<dbReference type="InterPro" id="IPR017850">
    <property type="entry name" value="Alkaline_phosphatase_core_sf"/>
</dbReference>
<gene>
    <name evidence="2" type="ORF">G0Q07_00030</name>
</gene>
<name>A0A6C0RII2_9BACT</name>
<dbReference type="SUPFAM" id="SSF53649">
    <property type="entry name" value="Alkaline phosphatase-like"/>
    <property type="match status" value="1"/>
</dbReference>
<evidence type="ECO:0000259" key="1">
    <source>
        <dbReference type="Pfam" id="PF00884"/>
    </source>
</evidence>
<feature type="domain" description="Sulfatase N-terminal" evidence="1">
    <location>
        <begin position="19"/>
        <end position="362"/>
    </location>
</feature>
<dbReference type="Gene3D" id="3.40.720.10">
    <property type="entry name" value="Alkaline Phosphatase, subunit A"/>
    <property type="match status" value="1"/>
</dbReference>
<dbReference type="PANTHER" id="PTHR46615">
    <property type="entry name" value="ARYLSULFATASE K"/>
    <property type="match status" value="1"/>
</dbReference>
<keyword evidence="2" id="KW-0808">Transferase</keyword>
<organism evidence="2 3">
    <name type="scientific">Draconibacterium halophilum</name>
    <dbReference type="NCBI Taxonomy" id="2706887"/>
    <lineage>
        <taxon>Bacteria</taxon>
        <taxon>Pseudomonadati</taxon>
        <taxon>Bacteroidota</taxon>
        <taxon>Bacteroidia</taxon>
        <taxon>Marinilabiliales</taxon>
        <taxon>Prolixibacteraceae</taxon>
        <taxon>Draconibacterium</taxon>
    </lineage>
</organism>
<proteinExistence type="predicted"/>
<dbReference type="GO" id="GO:0016740">
    <property type="term" value="F:transferase activity"/>
    <property type="evidence" value="ECO:0007669"/>
    <property type="project" value="UniProtKB-KW"/>
</dbReference>
<dbReference type="Pfam" id="PF00884">
    <property type="entry name" value="Sulfatase"/>
    <property type="match status" value="1"/>
</dbReference>
<dbReference type="PANTHER" id="PTHR46615:SF1">
    <property type="entry name" value="ARYLSULFATASE K"/>
    <property type="match status" value="1"/>
</dbReference>
<dbReference type="AlphaFoldDB" id="A0A6C0RII2"/>
<dbReference type="GO" id="GO:0004065">
    <property type="term" value="F:arylsulfatase activity"/>
    <property type="evidence" value="ECO:0007669"/>
    <property type="project" value="TreeGrafter"/>
</dbReference>
<dbReference type="GO" id="GO:0015024">
    <property type="term" value="F:glucuronate-2-sulfatase activity"/>
    <property type="evidence" value="ECO:0007669"/>
    <property type="project" value="TreeGrafter"/>
</dbReference>
<evidence type="ECO:0000313" key="3">
    <source>
        <dbReference type="Proteomes" id="UP000474630"/>
    </source>
</evidence>
<dbReference type="InterPro" id="IPR000917">
    <property type="entry name" value="Sulfatase_N"/>
</dbReference>
<dbReference type="Proteomes" id="UP000474630">
    <property type="component" value="Chromosome"/>
</dbReference>
<reference evidence="2 3" key="1">
    <citation type="submission" date="2020-02" db="EMBL/GenBank/DDBJ databases">
        <title>Genome sequencing for Draconibacterium sp. strain M1.</title>
        <authorList>
            <person name="Park S.-J."/>
        </authorList>
    </citation>
    <scope>NUCLEOTIDE SEQUENCE [LARGE SCALE GENOMIC DNA]</scope>
    <source>
        <strain evidence="2 3">M1</strain>
    </source>
</reference>
<keyword evidence="3" id="KW-1185">Reference proteome</keyword>
<protein>
    <submittedName>
        <fullName evidence="2">Sulfatase-like hydrolase/transferase</fullName>
    </submittedName>
</protein>
<dbReference type="InterPro" id="IPR051849">
    <property type="entry name" value="GAG-degrading_sulfatase"/>
</dbReference>
<dbReference type="KEGG" id="drc:G0Q07_00030"/>
<sequence length="469" mass="53706">MYFFLILLILTPGFIDAQPNILFIFADDQTYLGVNAMGNSEVITPNLDKLANSGVTFTHTYNMGGWNGAVCVASRAMLNTGRFIWHARNSEKNYPKMKEDGQFWSLLMQNAGYDTYMTGKWHVKQDAKTIFNTAIDIRPGMPASVPEAYNRPQSSADTTWLPWQKKRGGFWQGGKHWSEVVGDNAIQFLDSAKLSKNPFFMYLAFNAPHDPRQSPKKYVDMYPLENVAVPENFMDLYPYKDAIGCGAELRDEKLAPFPRTAYSIKVHRQEYYAIITHMDEQIGRIISHLKETGQDKNTYILFSADHGLSVGHHGLVGKQNMFDHSMRVPLVVVGPNIPGNEKRDMQVYLQDVMATTLDLAGIEKPQYVEFNSLMPAINNDVKSSPYSEIYGAYINLQRMVRNEKYKLIVYPEADKILLFDVENDPEEIYDLAEKPEYKKVVKELAERLKQQQKLMDDPLNLHSYFPELF</sequence>